<keyword evidence="12 13" id="KW-0739">Sodium transport</keyword>
<keyword evidence="16" id="KW-1185">Reference proteome</keyword>
<evidence type="ECO:0000256" key="6">
    <source>
        <dbReference type="ARBA" id="ARBA00022519"/>
    </source>
</evidence>
<comment type="function">
    <text evidence="13">Na(+)/H(+) antiporter that extrudes sodium in exchange for external protons.</text>
</comment>
<evidence type="ECO:0000256" key="5">
    <source>
        <dbReference type="ARBA" id="ARBA00022475"/>
    </source>
</evidence>
<evidence type="ECO:0000256" key="3">
    <source>
        <dbReference type="ARBA" id="ARBA00022448"/>
    </source>
</evidence>
<dbReference type="EMBL" id="JAYDYW010000002">
    <property type="protein sequence ID" value="MEE1672522.1"/>
    <property type="molecule type" value="Genomic_DNA"/>
</dbReference>
<name>A0ABU7FZD8_9ALTE</name>
<feature type="transmembrane region" description="Helical" evidence="13">
    <location>
        <begin position="297"/>
        <end position="328"/>
    </location>
</feature>
<dbReference type="PANTHER" id="PTHR43302">
    <property type="entry name" value="TRANSPORTER ARSB-RELATED"/>
    <property type="match status" value="1"/>
</dbReference>
<protein>
    <recommendedName>
        <fullName evidence="13 14">Na(+)/H(+) antiporter NhaB</fullName>
    </recommendedName>
    <alternativeName>
        <fullName evidence="13">Sodium/proton antiporter NhaB</fullName>
    </alternativeName>
</protein>
<evidence type="ECO:0000256" key="10">
    <source>
        <dbReference type="ARBA" id="ARBA00023065"/>
    </source>
</evidence>
<dbReference type="Pfam" id="PF06450">
    <property type="entry name" value="NhaB"/>
    <property type="match status" value="1"/>
</dbReference>
<dbReference type="NCBIfam" id="TIGR00774">
    <property type="entry name" value="NhaB"/>
    <property type="match status" value="1"/>
</dbReference>
<keyword evidence="7 13" id="KW-0812">Transmembrane</keyword>
<accession>A0ABU7FZD8</accession>
<evidence type="ECO:0000313" key="16">
    <source>
        <dbReference type="Proteomes" id="UP001310248"/>
    </source>
</evidence>
<evidence type="ECO:0000256" key="8">
    <source>
        <dbReference type="ARBA" id="ARBA00022989"/>
    </source>
</evidence>
<feature type="transmembrane region" description="Helical" evidence="13">
    <location>
        <begin position="20"/>
        <end position="38"/>
    </location>
</feature>
<feature type="transmembrane region" description="Helical" evidence="13">
    <location>
        <begin position="236"/>
        <end position="258"/>
    </location>
</feature>
<evidence type="ECO:0000256" key="2">
    <source>
        <dbReference type="ARBA" id="ARBA00006036"/>
    </source>
</evidence>
<dbReference type="RefSeq" id="WP_329773917.1">
    <property type="nucleotide sequence ID" value="NZ_JAYDYW010000002.1"/>
</dbReference>
<feature type="transmembrane region" description="Helical" evidence="13">
    <location>
        <begin position="387"/>
        <end position="411"/>
    </location>
</feature>
<dbReference type="InterPro" id="IPR004671">
    <property type="entry name" value="Na+/H+_antiporter_NhaB"/>
</dbReference>
<reference evidence="16" key="1">
    <citation type="submission" date="2023-07" db="EMBL/GenBank/DDBJ databases">
        <title>Draft genome sequence of Agarivorans aestuarii strain ZMCS4, a CAZymes producing bacteria isolated from the marine brown algae Clodostephus spongiosus.</title>
        <authorList>
            <person name="Lorente B."/>
            <person name="Cabral C."/>
            <person name="Frias J."/>
            <person name="Faria J."/>
            <person name="Toubarro D."/>
        </authorList>
    </citation>
    <scope>NUCLEOTIDE SEQUENCE [LARGE SCALE GENOMIC DNA]</scope>
    <source>
        <strain evidence="16">ZMCS4</strain>
    </source>
</reference>
<keyword evidence="4 13" id="KW-0050">Antiport</keyword>
<dbReference type="HAMAP" id="MF_01599">
    <property type="entry name" value="NhaB"/>
    <property type="match status" value="1"/>
</dbReference>
<evidence type="ECO:0000256" key="7">
    <source>
        <dbReference type="ARBA" id="ARBA00022692"/>
    </source>
</evidence>
<keyword evidence="5 13" id="KW-1003">Cell membrane</keyword>
<comment type="subcellular location">
    <subcellularLocation>
        <location evidence="1 13">Cell membrane</location>
        <topology evidence="1 13">Multi-pass membrane protein</topology>
    </subcellularLocation>
</comment>
<feature type="transmembrane region" description="Helical" evidence="13">
    <location>
        <begin position="348"/>
        <end position="366"/>
    </location>
</feature>
<evidence type="ECO:0000256" key="13">
    <source>
        <dbReference type="HAMAP-Rule" id="MF_01599"/>
    </source>
</evidence>
<keyword evidence="3 13" id="KW-0813">Transport</keyword>
<dbReference type="PANTHER" id="PTHR43302:SF1">
    <property type="entry name" value="NA(+)_H(+) ANTIPORTER NHAB"/>
    <property type="match status" value="1"/>
</dbReference>
<evidence type="ECO:0000256" key="4">
    <source>
        <dbReference type="ARBA" id="ARBA00022449"/>
    </source>
</evidence>
<dbReference type="NCBIfam" id="NF007093">
    <property type="entry name" value="PRK09547.1"/>
    <property type="match status" value="1"/>
</dbReference>
<comment type="catalytic activity">
    <reaction evidence="13">
        <text>2 Na(+)(in) + 3 H(+)(out) = 2 Na(+)(out) + 3 H(+)(in)</text>
        <dbReference type="Rhea" id="RHEA:29247"/>
        <dbReference type="ChEBI" id="CHEBI:15378"/>
        <dbReference type="ChEBI" id="CHEBI:29101"/>
    </reaction>
</comment>
<organism evidence="15 16">
    <name type="scientific">Agarivorans aestuarii</name>
    <dbReference type="NCBI Taxonomy" id="1563703"/>
    <lineage>
        <taxon>Bacteria</taxon>
        <taxon>Pseudomonadati</taxon>
        <taxon>Pseudomonadota</taxon>
        <taxon>Gammaproteobacteria</taxon>
        <taxon>Alteromonadales</taxon>
        <taxon>Alteromonadaceae</taxon>
        <taxon>Agarivorans</taxon>
    </lineage>
</organism>
<keyword evidence="6" id="KW-0997">Cell inner membrane</keyword>
<evidence type="ECO:0000256" key="12">
    <source>
        <dbReference type="ARBA" id="ARBA00023201"/>
    </source>
</evidence>
<gene>
    <name evidence="13 15" type="primary">nhaB</name>
    <name evidence="15" type="ORF">SNR37_001851</name>
</gene>
<feature type="transmembrane region" description="Helical" evidence="13">
    <location>
        <begin position="476"/>
        <end position="496"/>
    </location>
</feature>
<comment type="caution">
    <text evidence="15">The sequence shown here is derived from an EMBL/GenBank/DDBJ whole genome shotgun (WGS) entry which is preliminary data.</text>
</comment>
<evidence type="ECO:0000313" key="15">
    <source>
        <dbReference type="EMBL" id="MEE1672522.1"/>
    </source>
</evidence>
<evidence type="ECO:0000256" key="9">
    <source>
        <dbReference type="ARBA" id="ARBA00023053"/>
    </source>
</evidence>
<comment type="similarity">
    <text evidence="2 13">Belongs to the NhaB Na(+)/H(+) (TC 2.A.34) antiporter family.</text>
</comment>
<keyword evidence="11 13" id="KW-0472">Membrane</keyword>
<feature type="transmembrane region" description="Helical" evidence="13">
    <location>
        <begin position="129"/>
        <end position="162"/>
    </location>
</feature>
<comment type="caution">
    <text evidence="13">Lacks conserved residue(s) required for the propagation of feature annotation.</text>
</comment>
<feature type="transmembrane region" description="Helical" evidence="13">
    <location>
        <begin position="95"/>
        <end position="117"/>
    </location>
</feature>
<sequence>MNTSLSSAFAKNFLGNAPLWYKKAIVIFLIINPIVFYINPFAAGWLLVIEFIFTLAMALKCYPLQPGGLLAIQAVAIGMTSSETVKHELVANFEVVLLLIFMVAGIFFMKQLLLFVFTKMLIKIKDKATLSLAFCAAGAFLSAFLDALTVIAVVISVAIGFYSIYHKVASGKDFNQKHDHTSDELSSDDLEGFRAFLRSLMMHAGVGTALGGVCTMVGEPQNLIIADQSGWLFFEFFLRMAPVSLPVLVCGLITCVALEKIGKFGYGTLLPANVRQILTDYDKHEDQKRTNRDRAKLIVQAVIAVWLIIGLALHLAAVGLIGLSVIILATSFTGITEEHQLGKAFEEALPFTALLAVFFSIVAVIIDLELFKPVIHWVLSIENEGQLVAFYIANGLLSMVSDNVFVGTVYINEVKTAWLEGQITRDQFDMLAVAINTGTNLPSVATPNGQAAFLFLLTSSLAPLLRLSYGRMVWMALPYTFVLAGVGLLCVEYALIPATQYFYDMGWISHHIAGAASAVSAGH</sequence>
<evidence type="ECO:0000256" key="14">
    <source>
        <dbReference type="NCBIfam" id="TIGR00774"/>
    </source>
</evidence>
<keyword evidence="8 13" id="KW-1133">Transmembrane helix</keyword>
<dbReference type="Proteomes" id="UP001310248">
    <property type="component" value="Unassembled WGS sequence"/>
</dbReference>
<keyword evidence="9 13" id="KW-0915">Sodium</keyword>
<keyword evidence="10 13" id="KW-0406">Ion transport</keyword>
<evidence type="ECO:0000256" key="11">
    <source>
        <dbReference type="ARBA" id="ARBA00023136"/>
    </source>
</evidence>
<evidence type="ECO:0000256" key="1">
    <source>
        <dbReference type="ARBA" id="ARBA00004651"/>
    </source>
</evidence>
<proteinExistence type="inferred from homology"/>